<accession>A0A9D9I6F6</accession>
<proteinExistence type="predicted"/>
<comment type="caution">
    <text evidence="1">The sequence shown here is derived from an EMBL/GenBank/DDBJ whole genome shotgun (WGS) entry which is preliminary data.</text>
</comment>
<evidence type="ECO:0000313" key="2">
    <source>
        <dbReference type="Proteomes" id="UP000823660"/>
    </source>
</evidence>
<organism evidence="1 2">
    <name type="scientific">Candidatus Cryptobacteroides faecipullorum</name>
    <dbReference type="NCBI Taxonomy" id="2840764"/>
    <lineage>
        <taxon>Bacteria</taxon>
        <taxon>Pseudomonadati</taxon>
        <taxon>Bacteroidota</taxon>
        <taxon>Bacteroidia</taxon>
        <taxon>Bacteroidales</taxon>
        <taxon>Candidatus Cryptobacteroides</taxon>
    </lineage>
</organism>
<gene>
    <name evidence="1" type="ORF">IAB99_03405</name>
</gene>
<sequence length="66" mass="7630">MTQARVGQYFYGRHRGQFGVWVYTHVSEDGSASCGQFVRDFHAREDARTFVWEMNGWGTPKTALSR</sequence>
<evidence type="ECO:0000313" key="1">
    <source>
        <dbReference type="EMBL" id="MBO8466793.1"/>
    </source>
</evidence>
<name>A0A9D9I6F6_9BACT</name>
<reference evidence="1" key="2">
    <citation type="journal article" date="2021" name="PeerJ">
        <title>Extensive microbial diversity within the chicken gut microbiome revealed by metagenomics and culture.</title>
        <authorList>
            <person name="Gilroy R."/>
            <person name="Ravi A."/>
            <person name="Getino M."/>
            <person name="Pursley I."/>
            <person name="Horton D.L."/>
            <person name="Alikhan N.F."/>
            <person name="Baker D."/>
            <person name="Gharbi K."/>
            <person name="Hall N."/>
            <person name="Watson M."/>
            <person name="Adriaenssens E.M."/>
            <person name="Foster-Nyarko E."/>
            <person name="Jarju S."/>
            <person name="Secka A."/>
            <person name="Antonio M."/>
            <person name="Oren A."/>
            <person name="Chaudhuri R.R."/>
            <person name="La Ragione R."/>
            <person name="Hildebrand F."/>
            <person name="Pallen M.J."/>
        </authorList>
    </citation>
    <scope>NUCLEOTIDE SEQUENCE</scope>
    <source>
        <strain evidence="1">B1-15692</strain>
    </source>
</reference>
<dbReference type="AlphaFoldDB" id="A0A9D9I6F6"/>
<protein>
    <submittedName>
        <fullName evidence="1">Uncharacterized protein</fullName>
    </submittedName>
</protein>
<dbReference type="EMBL" id="JADIMH010000015">
    <property type="protein sequence ID" value="MBO8466793.1"/>
    <property type="molecule type" value="Genomic_DNA"/>
</dbReference>
<dbReference type="Proteomes" id="UP000823660">
    <property type="component" value="Unassembled WGS sequence"/>
</dbReference>
<reference evidence="1" key="1">
    <citation type="submission" date="2020-10" db="EMBL/GenBank/DDBJ databases">
        <authorList>
            <person name="Gilroy R."/>
        </authorList>
    </citation>
    <scope>NUCLEOTIDE SEQUENCE</scope>
    <source>
        <strain evidence="1">B1-15692</strain>
    </source>
</reference>